<dbReference type="EMBL" id="CAJNOC010001804">
    <property type="protein sequence ID" value="CAF0892406.1"/>
    <property type="molecule type" value="Genomic_DNA"/>
</dbReference>
<dbReference type="InterPro" id="IPR017452">
    <property type="entry name" value="GPCR_Rhodpsn_7TM"/>
</dbReference>
<evidence type="ECO:0000256" key="2">
    <source>
        <dbReference type="ARBA" id="ARBA00022692"/>
    </source>
</evidence>
<evidence type="ECO:0000256" key="4">
    <source>
        <dbReference type="ARBA" id="ARBA00023136"/>
    </source>
</evidence>
<accession>A0A813Z2H8</accession>
<protein>
    <recommendedName>
        <fullName evidence="6">G-protein coupled receptors family 1 profile domain-containing protein</fullName>
    </recommendedName>
</protein>
<gene>
    <name evidence="7" type="ORF">OXX778_LOCUS10978</name>
</gene>
<dbReference type="AlphaFoldDB" id="A0A813Z2H8"/>
<feature type="domain" description="G-protein coupled receptors family 1 profile" evidence="6">
    <location>
        <begin position="1"/>
        <end position="202"/>
    </location>
</feature>
<evidence type="ECO:0000256" key="5">
    <source>
        <dbReference type="SAM" id="Phobius"/>
    </source>
</evidence>
<evidence type="ECO:0000256" key="1">
    <source>
        <dbReference type="ARBA" id="ARBA00004370"/>
    </source>
</evidence>
<feature type="non-terminal residue" evidence="7">
    <location>
        <position position="1"/>
    </location>
</feature>
<dbReference type="OrthoDB" id="9990906at2759"/>
<dbReference type="SUPFAM" id="SSF81321">
    <property type="entry name" value="Family A G protein-coupled receptor-like"/>
    <property type="match status" value="1"/>
</dbReference>
<name>A0A813Z2H8_9BILA</name>
<keyword evidence="4 5" id="KW-0472">Membrane</keyword>
<keyword evidence="2 5" id="KW-0812">Transmembrane</keyword>
<dbReference type="GO" id="GO:0016020">
    <property type="term" value="C:membrane"/>
    <property type="evidence" value="ECO:0007669"/>
    <property type="project" value="UniProtKB-SubCell"/>
</dbReference>
<reference evidence="7" key="1">
    <citation type="submission" date="2021-02" db="EMBL/GenBank/DDBJ databases">
        <authorList>
            <person name="Nowell W R."/>
        </authorList>
    </citation>
    <scope>NUCLEOTIDE SEQUENCE</scope>
    <source>
        <strain evidence="7">Ploen Becks lab</strain>
    </source>
</reference>
<organism evidence="7 8">
    <name type="scientific">Brachionus calyciflorus</name>
    <dbReference type="NCBI Taxonomy" id="104777"/>
    <lineage>
        <taxon>Eukaryota</taxon>
        <taxon>Metazoa</taxon>
        <taxon>Spiralia</taxon>
        <taxon>Gnathifera</taxon>
        <taxon>Rotifera</taxon>
        <taxon>Eurotatoria</taxon>
        <taxon>Monogononta</taxon>
        <taxon>Pseudotrocha</taxon>
        <taxon>Ploima</taxon>
        <taxon>Brachionidae</taxon>
        <taxon>Brachionus</taxon>
    </lineage>
</organism>
<proteinExistence type="predicted"/>
<dbReference type="PROSITE" id="PS50262">
    <property type="entry name" value="G_PROTEIN_RECEP_F1_2"/>
    <property type="match status" value="1"/>
</dbReference>
<keyword evidence="3 5" id="KW-1133">Transmembrane helix</keyword>
<dbReference type="CDD" id="cd00637">
    <property type="entry name" value="7tm_classA_rhodopsin-like"/>
    <property type="match status" value="1"/>
</dbReference>
<sequence length="202" mass="23752">MSLFEWNLNHFLEPNFLIEIEKLNLFSCKVVIFIQFFSLHSTANLLSFMCVDRFISIKSIPGSFYSRLPFGTIKSAYIWCGCITLIMFLFNIHILIFNGNYINVIQTNVTQVEFVNETFFYMFKIYNETENCFWYSETIKIYPAMDKVNLIVYNLIPLSVMIIFNSLLIVTTLLDKKSSKYLSNEKALKSSRKKRRLTISII</sequence>
<feature type="transmembrane region" description="Helical" evidence="5">
    <location>
        <begin position="151"/>
        <end position="174"/>
    </location>
</feature>
<feature type="non-terminal residue" evidence="7">
    <location>
        <position position="202"/>
    </location>
</feature>
<evidence type="ECO:0000259" key="6">
    <source>
        <dbReference type="PROSITE" id="PS50262"/>
    </source>
</evidence>
<dbReference type="PROSITE" id="PS00237">
    <property type="entry name" value="G_PROTEIN_RECEP_F1_1"/>
    <property type="match status" value="1"/>
</dbReference>
<evidence type="ECO:0000313" key="7">
    <source>
        <dbReference type="EMBL" id="CAF0892406.1"/>
    </source>
</evidence>
<evidence type="ECO:0000313" key="8">
    <source>
        <dbReference type="Proteomes" id="UP000663879"/>
    </source>
</evidence>
<dbReference type="GO" id="GO:0004930">
    <property type="term" value="F:G protein-coupled receptor activity"/>
    <property type="evidence" value="ECO:0007669"/>
    <property type="project" value="InterPro"/>
</dbReference>
<comment type="caution">
    <text evidence="7">The sequence shown here is derived from an EMBL/GenBank/DDBJ whole genome shotgun (WGS) entry which is preliminary data.</text>
</comment>
<keyword evidence="8" id="KW-1185">Reference proteome</keyword>
<comment type="subcellular location">
    <subcellularLocation>
        <location evidence="1">Membrane</location>
    </subcellularLocation>
</comment>
<feature type="transmembrane region" description="Helical" evidence="5">
    <location>
        <begin position="76"/>
        <end position="96"/>
    </location>
</feature>
<dbReference type="Proteomes" id="UP000663879">
    <property type="component" value="Unassembled WGS sequence"/>
</dbReference>
<dbReference type="Gene3D" id="1.20.1070.10">
    <property type="entry name" value="Rhodopsin 7-helix transmembrane proteins"/>
    <property type="match status" value="1"/>
</dbReference>
<evidence type="ECO:0000256" key="3">
    <source>
        <dbReference type="ARBA" id="ARBA00022989"/>
    </source>
</evidence>
<dbReference type="InterPro" id="IPR000276">
    <property type="entry name" value="GPCR_Rhodpsn"/>
</dbReference>